<reference evidence="3" key="1">
    <citation type="journal article" date="2019" name="Int. J. Syst. Evol. Microbiol.">
        <title>The Global Catalogue of Microorganisms (GCM) 10K type strain sequencing project: providing services to taxonomists for standard genome sequencing and annotation.</title>
        <authorList>
            <consortium name="The Broad Institute Genomics Platform"/>
            <consortium name="The Broad Institute Genome Sequencing Center for Infectious Disease"/>
            <person name="Wu L."/>
            <person name="Ma J."/>
        </authorList>
    </citation>
    <scope>NUCLEOTIDE SEQUENCE [LARGE SCALE GENOMIC DNA]</scope>
    <source>
        <strain evidence="3">JCM 4602</strain>
    </source>
</reference>
<proteinExistence type="predicted"/>
<evidence type="ECO:0000313" key="3">
    <source>
        <dbReference type="Proteomes" id="UP000624183"/>
    </source>
</evidence>
<dbReference type="InterPro" id="IPR025855">
    <property type="entry name" value="Replic_Relax"/>
</dbReference>
<dbReference type="EMBL" id="BMUW01000029">
    <property type="protein sequence ID" value="GGZ82972.1"/>
    <property type="molecule type" value="Genomic_DNA"/>
</dbReference>
<sequence>MYDNINPDDGREDTAREGACQPPADGAATGAGTGPAPVSDGADETAGQEPVKGPDSEQDTSIPALLETPAAPRKLTSTAQTRGLLMLMLSRVRIATAAQLATVITREGTGVGYMRRGLRDLRALGFVDYGRHGREMVWHLTTLGQRTVAEGGDVVMRPHAATGERAIAAGLAPHGLAVTDVIVQWGGSIIDWEVEVDHTIDKVRRVVSDAVLYRPSRGAEVVFLEMDRFTMSISRLAMKLRAYEAYSRATYFEGERGTIGSTKFLWRQRYPDSRMFPVVRLVLAGTGDLDALDRRAASLERRVRGIGLRVEVAALPRLVQTPSTEWTWQRIGLSDEQARVHRVA</sequence>
<evidence type="ECO:0000313" key="2">
    <source>
        <dbReference type="EMBL" id="GGZ82972.1"/>
    </source>
</evidence>
<feature type="region of interest" description="Disordered" evidence="1">
    <location>
        <begin position="1"/>
        <end position="75"/>
    </location>
</feature>
<keyword evidence="3" id="KW-1185">Reference proteome</keyword>
<gene>
    <name evidence="2" type="ORF">GCM10010328_66720</name>
</gene>
<organism evidence="2 3">
    <name type="scientific">Streptomyces rubiginosohelvolus</name>
    <dbReference type="NCBI Taxonomy" id="67362"/>
    <lineage>
        <taxon>Bacteria</taxon>
        <taxon>Bacillati</taxon>
        <taxon>Actinomycetota</taxon>
        <taxon>Actinomycetes</taxon>
        <taxon>Kitasatosporales</taxon>
        <taxon>Streptomycetaceae</taxon>
        <taxon>Streptomyces</taxon>
    </lineage>
</organism>
<evidence type="ECO:0000256" key="1">
    <source>
        <dbReference type="SAM" id="MobiDB-lite"/>
    </source>
</evidence>
<dbReference type="Pfam" id="PF13814">
    <property type="entry name" value="Replic_Relax"/>
    <property type="match status" value="1"/>
</dbReference>
<comment type="caution">
    <text evidence="2">The sequence shown here is derived from an EMBL/GenBank/DDBJ whole genome shotgun (WGS) entry which is preliminary data.</text>
</comment>
<dbReference type="Proteomes" id="UP000624183">
    <property type="component" value="Unassembled WGS sequence"/>
</dbReference>
<evidence type="ECO:0008006" key="4">
    <source>
        <dbReference type="Google" id="ProtNLM"/>
    </source>
</evidence>
<feature type="compositionally biased region" description="Low complexity" evidence="1">
    <location>
        <begin position="22"/>
        <end position="37"/>
    </location>
</feature>
<name>A0ABQ3CBZ2_9ACTN</name>
<accession>A0ABQ3CBZ2</accession>
<protein>
    <recommendedName>
        <fullName evidence="4">Replication-relaxation</fullName>
    </recommendedName>
</protein>